<feature type="compositionally biased region" description="Basic and acidic residues" evidence="1">
    <location>
        <begin position="1"/>
        <end position="13"/>
    </location>
</feature>
<reference evidence="2 3" key="1">
    <citation type="journal article" date="2016" name="Environ. Microbiol.">
        <title>Genomic resolution of a cold subsurface aquifer community provides metabolic insights for novel microbes adapted to high CO concentrations.</title>
        <authorList>
            <person name="Probst A.J."/>
            <person name="Castelle C.J."/>
            <person name="Singh A."/>
            <person name="Brown C.T."/>
            <person name="Anantharaman K."/>
            <person name="Sharon I."/>
            <person name="Hug L.A."/>
            <person name="Burstein D."/>
            <person name="Emerson J.B."/>
            <person name="Thomas B.C."/>
            <person name="Banfield J.F."/>
        </authorList>
    </citation>
    <scope>NUCLEOTIDE SEQUENCE [LARGE SCALE GENOMIC DNA]</scope>
    <source>
        <strain evidence="2">CG1_02_37_44</strain>
    </source>
</reference>
<dbReference type="InterPro" id="IPR021513">
    <property type="entry name" value="Phage_RSL1_Orf186"/>
</dbReference>
<dbReference type="Pfam" id="PF11373">
    <property type="entry name" value="DUF3175"/>
    <property type="match status" value="1"/>
</dbReference>
<comment type="caution">
    <text evidence="2">The sequence shown here is derived from an EMBL/GenBank/DDBJ whole genome shotgun (WGS) entry which is preliminary data.</text>
</comment>
<dbReference type="Proteomes" id="UP000183192">
    <property type="component" value="Unassembled WGS sequence"/>
</dbReference>
<dbReference type="AlphaFoldDB" id="A0A1J4T986"/>
<protein>
    <recommendedName>
        <fullName evidence="4">DUF3175 domain-containing protein</fullName>
    </recommendedName>
</protein>
<organism evidence="2 3">
    <name type="scientific">Candidatus Falkowbacteria bacterium CG1_02_37_44</name>
    <dbReference type="NCBI Taxonomy" id="1805146"/>
    <lineage>
        <taxon>Bacteria</taxon>
        <taxon>Candidatus Falkowiibacteriota</taxon>
    </lineage>
</organism>
<accession>A0A1J4T986</accession>
<name>A0A1J4T986_9BACT</name>
<evidence type="ECO:0008006" key="4">
    <source>
        <dbReference type="Google" id="ProtNLM"/>
    </source>
</evidence>
<evidence type="ECO:0000313" key="2">
    <source>
        <dbReference type="EMBL" id="OIO06775.1"/>
    </source>
</evidence>
<evidence type="ECO:0000256" key="1">
    <source>
        <dbReference type="SAM" id="MobiDB-lite"/>
    </source>
</evidence>
<dbReference type="EMBL" id="MNUU01000069">
    <property type="protein sequence ID" value="OIO06775.1"/>
    <property type="molecule type" value="Genomic_DNA"/>
</dbReference>
<proteinExistence type="predicted"/>
<sequence>MREFQSLDRDENPRNNSKKWSGRVTKESNALDLEPGVFTFNDPVKIAESLKKSAESSARRKGTAFQSAMSMLNFYINRAGKNLPVRRRKILNAAKEELRKQYKN</sequence>
<feature type="region of interest" description="Disordered" evidence="1">
    <location>
        <begin position="1"/>
        <end position="25"/>
    </location>
</feature>
<gene>
    <name evidence="2" type="ORF">AUJ27_03535</name>
</gene>
<evidence type="ECO:0000313" key="3">
    <source>
        <dbReference type="Proteomes" id="UP000183192"/>
    </source>
</evidence>